<dbReference type="RefSeq" id="XP_014569216.1">
    <property type="nucleotide sequence ID" value="XM_014713730.1"/>
</dbReference>
<dbReference type="InterPro" id="IPR011262">
    <property type="entry name" value="DNA-dir_RNA_pol_insert"/>
</dbReference>
<evidence type="ECO:0000256" key="2">
    <source>
        <dbReference type="ARBA" id="ARBA00023163"/>
    </source>
</evidence>
<dbReference type="GO" id="GO:0006366">
    <property type="term" value="P:transcription by RNA polymerase II"/>
    <property type="evidence" value="ECO:0007669"/>
    <property type="project" value="TreeGrafter"/>
</dbReference>
<accession>G7E608</accession>
<dbReference type="HAMAP" id="MF_00320">
    <property type="entry name" value="RNApol_arch_Rpo3"/>
    <property type="match status" value="1"/>
</dbReference>
<dbReference type="SUPFAM" id="SSF56553">
    <property type="entry name" value="Insert subdomain of RNA polymerase alpha subunit"/>
    <property type="match status" value="1"/>
</dbReference>
<dbReference type="PANTHER" id="PTHR11800">
    <property type="entry name" value="DNA-DIRECTED RNA POLYMERASE"/>
    <property type="match status" value="1"/>
</dbReference>
<dbReference type="FunCoup" id="G7E608">
    <property type="interactions" value="512"/>
</dbReference>
<dbReference type="InParanoid" id="G7E608"/>
<name>G7E608_MIXOS</name>
<protein>
    <recommendedName>
        <fullName evidence="5">DNA-directed RNA polymerase RpoA/D/Rpb3-type domain-containing protein</fullName>
    </recommendedName>
</protein>
<dbReference type="InterPro" id="IPR036643">
    <property type="entry name" value="RNApol_insert_sf"/>
</dbReference>
<dbReference type="HOGENOM" id="CLU_038421_1_1_1"/>
<dbReference type="GO" id="GO:0003899">
    <property type="term" value="F:DNA-directed RNA polymerase activity"/>
    <property type="evidence" value="ECO:0007669"/>
    <property type="project" value="InterPro"/>
</dbReference>
<dbReference type="GO" id="GO:0046983">
    <property type="term" value="F:protein dimerization activity"/>
    <property type="evidence" value="ECO:0007669"/>
    <property type="project" value="InterPro"/>
</dbReference>
<feature type="region of interest" description="Disordered" evidence="4">
    <location>
        <begin position="332"/>
        <end position="368"/>
    </location>
</feature>
<dbReference type="EMBL" id="BABT02000150">
    <property type="protein sequence ID" value="GAA98268.1"/>
    <property type="molecule type" value="Genomic_DNA"/>
</dbReference>
<dbReference type="AlphaFoldDB" id="G7E608"/>
<dbReference type="STRING" id="764103.G7E608"/>
<keyword evidence="7" id="KW-1185">Reference proteome</keyword>
<dbReference type="PANTHER" id="PTHR11800:SF2">
    <property type="entry name" value="DNA-DIRECTED RNA POLYMERASE II SUBUNIT RPB3"/>
    <property type="match status" value="1"/>
</dbReference>
<organism evidence="6 7">
    <name type="scientific">Mixia osmundae (strain CBS 9802 / IAM 14324 / JCM 22182 / KY 12970)</name>
    <dbReference type="NCBI Taxonomy" id="764103"/>
    <lineage>
        <taxon>Eukaryota</taxon>
        <taxon>Fungi</taxon>
        <taxon>Dikarya</taxon>
        <taxon>Basidiomycota</taxon>
        <taxon>Pucciniomycotina</taxon>
        <taxon>Mixiomycetes</taxon>
        <taxon>Mixiales</taxon>
        <taxon>Mixiaceae</taxon>
        <taxon>Mixia</taxon>
    </lineage>
</organism>
<dbReference type="Pfam" id="PF01000">
    <property type="entry name" value="RNA_pol_A_bac"/>
    <property type="match status" value="1"/>
</dbReference>
<comment type="similarity">
    <text evidence="3">Belongs to the archaeal Rpo3/eukaryotic RPB3 RNA polymerase subunit family.</text>
</comment>
<evidence type="ECO:0000313" key="6">
    <source>
        <dbReference type="EMBL" id="GAA98268.1"/>
    </source>
</evidence>
<reference evidence="6 7" key="1">
    <citation type="journal article" date="2011" name="J. Gen. Appl. Microbiol.">
        <title>Draft genome sequencing of the enigmatic basidiomycete Mixia osmundae.</title>
        <authorList>
            <person name="Nishida H."/>
            <person name="Nagatsuka Y."/>
            <person name="Sugiyama J."/>
        </authorList>
    </citation>
    <scope>NUCLEOTIDE SEQUENCE [LARGE SCALE GENOMIC DNA]</scope>
    <source>
        <strain evidence="7">CBS 9802 / IAM 14324 / JCM 22182 / KY 12970</strain>
    </source>
</reference>
<evidence type="ECO:0000256" key="4">
    <source>
        <dbReference type="SAM" id="MobiDB-lite"/>
    </source>
</evidence>
<dbReference type="eggNOG" id="KOG1522">
    <property type="taxonomic scope" value="Eukaryota"/>
</dbReference>
<dbReference type="SMART" id="SM00662">
    <property type="entry name" value="RPOLD"/>
    <property type="match status" value="1"/>
</dbReference>
<dbReference type="GO" id="GO:0005665">
    <property type="term" value="C:RNA polymerase II, core complex"/>
    <property type="evidence" value="ECO:0007669"/>
    <property type="project" value="TreeGrafter"/>
</dbReference>
<dbReference type="SUPFAM" id="SSF55257">
    <property type="entry name" value="RBP11-like subunits of RNA polymerase"/>
    <property type="match status" value="1"/>
</dbReference>
<reference evidence="6 7" key="2">
    <citation type="journal article" date="2012" name="Open Biol.">
        <title>Characteristics of nucleosomes and linker DNA regions on the genome of the basidiomycete Mixia osmundae revealed by mono- and dinucleosome mapping.</title>
        <authorList>
            <person name="Nishida H."/>
            <person name="Kondo S."/>
            <person name="Matsumoto T."/>
            <person name="Suzuki Y."/>
            <person name="Yoshikawa H."/>
            <person name="Taylor T.D."/>
            <person name="Sugiyama J."/>
        </authorList>
    </citation>
    <scope>NUCLEOTIDE SEQUENCE [LARGE SCALE GENOMIC DNA]</scope>
    <source>
        <strain evidence="7">CBS 9802 / IAM 14324 / JCM 22182 / KY 12970</strain>
    </source>
</reference>
<dbReference type="Gene3D" id="2.170.120.12">
    <property type="entry name" value="DNA-directed RNA polymerase, insert domain"/>
    <property type="match status" value="1"/>
</dbReference>
<dbReference type="InterPro" id="IPR036603">
    <property type="entry name" value="RBP11-like"/>
</dbReference>
<keyword evidence="1" id="KW-0240">DNA-directed RNA polymerase</keyword>
<evidence type="ECO:0000256" key="3">
    <source>
        <dbReference type="ARBA" id="ARBA00025804"/>
    </source>
</evidence>
<feature type="domain" description="DNA-directed RNA polymerase RpoA/D/Rpb3-type" evidence="5">
    <location>
        <begin position="36"/>
        <end position="289"/>
    </location>
</feature>
<dbReference type="OMA" id="FYFEVES"/>
<proteinExistence type="inferred from homology"/>
<evidence type="ECO:0000256" key="1">
    <source>
        <dbReference type="ARBA" id="ARBA00022478"/>
    </source>
</evidence>
<keyword evidence="2" id="KW-0804">Transcription</keyword>
<dbReference type="Proteomes" id="UP000009131">
    <property type="component" value="Unassembled WGS sequence"/>
</dbReference>
<dbReference type="Pfam" id="PF01193">
    <property type="entry name" value="RNA_pol_L"/>
    <property type="match status" value="1"/>
</dbReference>
<evidence type="ECO:0000313" key="7">
    <source>
        <dbReference type="Proteomes" id="UP000009131"/>
    </source>
</evidence>
<dbReference type="OrthoDB" id="270173at2759"/>
<dbReference type="InterPro" id="IPR011263">
    <property type="entry name" value="DNA-dir_RNA_pol_RpoA/D/Rpb3"/>
</dbReference>
<evidence type="ECO:0000259" key="5">
    <source>
        <dbReference type="SMART" id="SM00662"/>
    </source>
</evidence>
<dbReference type="CDD" id="cd07031">
    <property type="entry name" value="RNAP_II_RPB3"/>
    <property type="match status" value="1"/>
</dbReference>
<gene>
    <name evidence="6" type="primary">Mo04951</name>
    <name evidence="6" type="ORF">E5Q_04951</name>
</gene>
<comment type="caution">
    <text evidence="6">The sequence shown here is derived from an EMBL/GenBank/DDBJ whole genome shotgun (WGS) entry which is preliminary data.</text>
</comment>
<dbReference type="NCBIfam" id="NF001988">
    <property type="entry name" value="PRK00783.1"/>
    <property type="match status" value="1"/>
</dbReference>
<dbReference type="InterPro" id="IPR022842">
    <property type="entry name" value="RNAP_Rpo3/Rpb3/RPAC1"/>
</dbReference>
<dbReference type="Gene3D" id="3.30.1360.10">
    <property type="entry name" value="RNA polymerase, RBP11-like subunit"/>
    <property type="match status" value="1"/>
</dbReference>
<dbReference type="InterPro" id="IPR050518">
    <property type="entry name" value="Rpo3/RPB3_RNA_Pol_subunit"/>
</dbReference>
<sequence>MDAYSTAFTSKLALDPPKTTNGLEQNIAVQEIQHDRVKFAWEGVDLSLANGLRRVLQSEIPTLAIGYISVKHNSSVLPDEFLAHRLALIPLQSTGIAHKLEKERDLCGCDDGCDECTVMLQLDVACRSAGKLDVTSKDLVVLPRQDGQDRGGFGMPMSEHSNGILIAQLGPGQRITLLATAHRGIALDHAKHCPVSTVGFEYDPHNKLHHTDLWSEQKDAKDRVSKSTWVKTPNAKYEREPPSEDAVDWSGQPSRFYFDVETVNSLPPFELVQEGLEVLIRKLAVITQAIEKMSVDRPQMGASTPGQAGFVVNQQTGAGIFQNDRRTPAVQGVTPAFGGRTPAFGGRTPGRYTGQPNGGMTPGNAPYR</sequence>